<sequence length="251" mass="28478">MKGINYFEKVGVSSSGKGKAVVDGSEEDIVEESEYDLMEEDSDKESTPLESRTGKCEKRRKRKTPEEMEADAKLDWVESIPLRGFKSERQVSRRSFAQDNDILILLDNQGLRFWTRSLRSYNEAGVIAFYQNLNISEALAKGKIKSKVNNKNIVVDAGVIAKYLSYERPAGDLVNYPHADLVDTNAINHDMYTAIPCVEVPPHKPGWFKDLYRGNLVLHYNLYPHEAENKLSRKSAEIMYAFMNGAAFKAD</sequence>
<evidence type="ECO:0000313" key="2">
    <source>
        <dbReference type="Proteomes" id="UP001062846"/>
    </source>
</evidence>
<keyword evidence="2" id="KW-1185">Reference proteome</keyword>
<dbReference type="EMBL" id="CM046397">
    <property type="protein sequence ID" value="KAI8534882.1"/>
    <property type="molecule type" value="Genomic_DNA"/>
</dbReference>
<name>A0ACC0M2V9_RHOML</name>
<organism evidence="1 2">
    <name type="scientific">Rhododendron molle</name>
    <name type="common">Chinese azalea</name>
    <name type="synonym">Azalea mollis</name>
    <dbReference type="NCBI Taxonomy" id="49168"/>
    <lineage>
        <taxon>Eukaryota</taxon>
        <taxon>Viridiplantae</taxon>
        <taxon>Streptophyta</taxon>
        <taxon>Embryophyta</taxon>
        <taxon>Tracheophyta</taxon>
        <taxon>Spermatophyta</taxon>
        <taxon>Magnoliopsida</taxon>
        <taxon>eudicotyledons</taxon>
        <taxon>Gunneridae</taxon>
        <taxon>Pentapetalae</taxon>
        <taxon>asterids</taxon>
        <taxon>Ericales</taxon>
        <taxon>Ericaceae</taxon>
        <taxon>Ericoideae</taxon>
        <taxon>Rhodoreae</taxon>
        <taxon>Rhododendron</taxon>
    </lineage>
</organism>
<protein>
    <submittedName>
        <fullName evidence="1">Uncharacterized protein</fullName>
    </submittedName>
</protein>
<accession>A0ACC0M2V9</accession>
<evidence type="ECO:0000313" key="1">
    <source>
        <dbReference type="EMBL" id="KAI8534882.1"/>
    </source>
</evidence>
<dbReference type="Proteomes" id="UP001062846">
    <property type="component" value="Chromosome 10"/>
</dbReference>
<proteinExistence type="predicted"/>
<reference evidence="1" key="1">
    <citation type="submission" date="2022-02" db="EMBL/GenBank/DDBJ databases">
        <title>Plant Genome Project.</title>
        <authorList>
            <person name="Zhang R.-G."/>
        </authorList>
    </citation>
    <scope>NUCLEOTIDE SEQUENCE</scope>
    <source>
        <strain evidence="1">AT1</strain>
    </source>
</reference>
<gene>
    <name evidence="1" type="ORF">RHMOL_Rhmol10G0131400</name>
</gene>
<comment type="caution">
    <text evidence="1">The sequence shown here is derived from an EMBL/GenBank/DDBJ whole genome shotgun (WGS) entry which is preliminary data.</text>
</comment>